<dbReference type="GO" id="GO:0003697">
    <property type="term" value="F:single-stranded DNA binding"/>
    <property type="evidence" value="ECO:0007669"/>
    <property type="project" value="InterPro"/>
</dbReference>
<dbReference type="GeneID" id="918508"/>
<dbReference type="Proteomes" id="UP000175168">
    <property type="component" value="Segment"/>
</dbReference>
<organismHost>
    <name type="scientific">Meleagris gallopavo</name>
    <name type="common">Wild turkey</name>
    <dbReference type="NCBI Taxonomy" id="9103"/>
</organismHost>
<dbReference type="Gene3D" id="1.20.190.40">
    <property type="entry name" value="Viral ssDNA binding protein, head domain"/>
    <property type="match status" value="2"/>
</dbReference>
<dbReference type="InterPro" id="IPR043031">
    <property type="entry name" value="Viral_ssDBP_head"/>
</dbReference>
<keyword evidence="2" id="KW-0235">DNA replication</keyword>
<dbReference type="GO" id="GO:0006260">
    <property type="term" value="P:DNA replication"/>
    <property type="evidence" value="ECO:0007669"/>
    <property type="project" value="UniProtKB-KW"/>
</dbReference>
<keyword evidence="1" id="KW-1048">Host nucleus</keyword>
<dbReference type="GO" id="GO:0042025">
    <property type="term" value="C:host cell nucleus"/>
    <property type="evidence" value="ECO:0007669"/>
    <property type="project" value="InterPro"/>
</dbReference>
<evidence type="ECO:0000256" key="1">
    <source>
        <dbReference type="ARBA" id="ARBA00022562"/>
    </source>
</evidence>
<sequence>MDGVGKSVKLVGGPIGYVYSMSKDAVPVDELSTFAAKCIDSEESILPLIAGLTVESEFVRNVAAVAGTKTTGLVNGGITLKLVPTHYHPNVFVFYGGDCIKPCSKAPNLTKACEYARERFGYCPYSAPGSVETSGKQICEQLGLDAQKTMLYLVVTELFKEAIYLCNSFLYYGGSDSVTINDAEVRRIPLYPLHLVLPDFNRVSNEPFSERPRALGDGAVMPEAFFNDALCRLLYGYVLGTDAVGLRVRNIDAVARGAAHLCFDENHEGILLPADTTFTAFTPTADTGGKGQPKAGKRDGAETQGGGYERRTASLMASDATLAIENVIASSVYEEPIPDVKKWPIFCNPVGYTDRVEALSAYMGRVAGLVGAMVFSSNSVIYMTEVGEASSSDGKESGVPAPSFYRFFQIAAPHLAANPLVDRDGKPISGDALPKLAPSTSSEYSLDYLILACGFCPQLLARFLFYLERCDGGANACHHDLDTVKLVSSAIDADMPCELCDKTSRVYCAHTTVKRLEYRLPKFGYQMRGAMGLFGAMTNNYCDVNALGSYAQFSTLKRSEGEASRSVMQDTYRLTVERVMKALEKEGLLACDDPMNMAPADASIKDGPSFIHAVSTMRNIIEGEASQLMRNLTEIREYNIREGLCDANHTLSLTIEPYSSGFCPVLSFLARRTTIAVIQDMALSQCSMLMHGQQVEARNFRTQFQSVLRRRVLELQNAGFITSKDITATLEDQHVAVPDPSRSQYDPTVINMEGDLTRVTIEIIRELKVKNRVIFGGGVIGTASDAAKSRLANMIEAYQRPTKTMNVLNGPLGFAIKRYHSALFPNVKMPNGAVPNAHWFWTLLQRNQLPDTMLSKEDQEKALFIKKFTNVYADMNYINISPTGFGDLAQFFLANTILKYCSHKHFFINTISALVAASKKPRDPAIVLPWIDKTITQGRDVSLAAQQLIGTIADRKDAWCATFSATNLVGSVMSTKPLIVIGVSISKYHGMAGSTKVFQSGNWGNIMGGRNVCSLMSFDRTHRYVMACPRVGFVAEHTGFSSGLKEATLMDRARAILSEEGGAPHAEVYMLALKMVGERVRQMELEDWIEITGDDYISSLIADLNEQAEQSEGGWSIDVAMGLAKETAAASAFIPSNGPTFNYEEWDDGVEKRSDGHSLSEGGTKRPNLSVFDLDPVPEKRAAVLSVDML</sequence>
<protein>
    <submittedName>
        <fullName evidence="5">UL29 single stranded DNA binding protein</fullName>
    </submittedName>
</protein>
<dbReference type="Gene3D" id="1.10.150.560">
    <property type="match status" value="1"/>
</dbReference>
<dbReference type="InterPro" id="IPR035989">
    <property type="entry name" value="DBP_sf"/>
</dbReference>
<evidence type="ECO:0000256" key="3">
    <source>
        <dbReference type="ARBA" id="ARBA00023125"/>
    </source>
</evidence>
<evidence type="ECO:0000256" key="2">
    <source>
        <dbReference type="ARBA" id="ARBA00022705"/>
    </source>
</evidence>
<dbReference type="SUPFAM" id="SSF118208">
    <property type="entry name" value="Viral ssDNA binding protein"/>
    <property type="match status" value="1"/>
</dbReference>
<gene>
    <name evidence="5" type="primary">HVT037</name>
</gene>
<keyword evidence="3" id="KW-0238">DNA-binding</keyword>
<dbReference type="HAMAP" id="MF_04007">
    <property type="entry name" value="HSV_DNBI"/>
    <property type="match status" value="1"/>
</dbReference>
<dbReference type="EMBL" id="AF291866">
    <property type="protein sequence ID" value="AAG45767.1"/>
    <property type="molecule type" value="Genomic_DNA"/>
</dbReference>
<dbReference type="OrthoDB" id="176at10239"/>
<evidence type="ECO:0000256" key="4">
    <source>
        <dbReference type="SAM" id="MobiDB-lite"/>
    </source>
</evidence>
<proteinExistence type="inferred from homology"/>
<feature type="region of interest" description="Disordered" evidence="4">
    <location>
        <begin position="1150"/>
        <end position="1172"/>
    </location>
</feature>
<name>Q9DPQ8_MEHV1</name>
<keyword evidence="6" id="KW-1185">Reference proteome</keyword>
<dbReference type="InterPro" id="IPR000635">
    <property type="entry name" value="Viral_ssDNA-bd"/>
</dbReference>
<organism evidence="5 6">
    <name type="scientific">Meleagrid herpesvirus 1</name>
    <name type="common">MeHV-1</name>
    <name type="synonym">Turkey herpesvirus</name>
    <dbReference type="NCBI Taxonomy" id="37108"/>
    <lineage>
        <taxon>Viruses</taxon>
        <taxon>Duplodnaviria</taxon>
        <taxon>Heunggongvirae</taxon>
        <taxon>Peploviricota</taxon>
        <taxon>Herviviricetes</taxon>
        <taxon>Herpesvirales</taxon>
        <taxon>Orthoherpesviridae</taxon>
        <taxon>Alphaherpesvirinae</taxon>
        <taxon>Mardivirus</taxon>
        <taxon>Mardivirus meleagridalpha1</taxon>
    </lineage>
</organism>
<feature type="region of interest" description="Disordered" evidence="4">
    <location>
        <begin position="284"/>
        <end position="308"/>
    </location>
</feature>
<dbReference type="KEGG" id="vg:918508"/>
<organismHost>
    <name type="scientific">Gallus gallus</name>
    <name type="common">Chicken</name>
    <dbReference type="NCBI Taxonomy" id="9031"/>
</organismHost>
<accession>Q9DPQ8</accession>
<evidence type="ECO:0000313" key="6">
    <source>
        <dbReference type="Proteomes" id="UP000175168"/>
    </source>
</evidence>
<reference evidence="5 6" key="1">
    <citation type="journal article" date="2001" name="J. Virol.">
        <title>The genome of turkey herpesvirus.</title>
        <authorList>
            <person name="Afonso C.L."/>
            <person name="Tulman E.R."/>
            <person name="Lu Z."/>
            <person name="Zsak L."/>
            <person name="Rock D.L."/>
            <person name="Kutish G.F."/>
        </authorList>
    </citation>
    <scope>NUCLEOTIDE SEQUENCE [LARGE SCALE GENOMIC DNA]</scope>
    <source>
        <strain evidence="5">FC126</strain>
    </source>
</reference>
<dbReference type="Pfam" id="PF00747">
    <property type="entry name" value="Viral_DNA_bp"/>
    <property type="match status" value="1"/>
</dbReference>
<dbReference type="RefSeq" id="NP_073323.1">
    <property type="nucleotide sequence ID" value="NC_002641.1"/>
</dbReference>
<evidence type="ECO:0000313" key="5">
    <source>
        <dbReference type="EMBL" id="AAG45767.1"/>
    </source>
</evidence>